<reference evidence="3" key="1">
    <citation type="journal article" date="2019" name="Int. J. Syst. Evol. Microbiol.">
        <title>The Global Catalogue of Microorganisms (GCM) 10K type strain sequencing project: providing services to taxonomists for standard genome sequencing and annotation.</title>
        <authorList>
            <consortium name="The Broad Institute Genomics Platform"/>
            <consortium name="The Broad Institute Genome Sequencing Center for Infectious Disease"/>
            <person name="Wu L."/>
            <person name="Ma J."/>
        </authorList>
    </citation>
    <scope>NUCLEOTIDE SEQUENCE [LARGE SCALE GENOMIC DNA]</scope>
    <source>
        <strain evidence="3">NBRC 108728</strain>
    </source>
</reference>
<accession>A0ABM8GND0</accession>
<keyword evidence="1" id="KW-0378">Hydrolase</keyword>
<name>A0ABM8GND0_9MICO</name>
<sequence>MSAGWYAKGVVPGGVGPAIIAGHIDSATGPGVFLHLNRLAAGDRVTVTMKSGVVETWQVTGSDQSPKSNFPTSSVYGTTPTPALRLITCQGTFNPAIGHYDDNLIVFADLVSVKG</sequence>
<organism evidence="2 3">
    <name type="scientific">Frondihabitans sucicola</name>
    <dbReference type="NCBI Taxonomy" id="1268041"/>
    <lineage>
        <taxon>Bacteria</taxon>
        <taxon>Bacillati</taxon>
        <taxon>Actinomycetota</taxon>
        <taxon>Actinomycetes</taxon>
        <taxon>Micrococcales</taxon>
        <taxon>Microbacteriaceae</taxon>
        <taxon>Frondihabitans</taxon>
    </lineage>
</organism>
<dbReference type="InterPro" id="IPR005754">
    <property type="entry name" value="Sortase"/>
</dbReference>
<dbReference type="InterPro" id="IPR023365">
    <property type="entry name" value="Sortase_dom-sf"/>
</dbReference>
<evidence type="ECO:0000313" key="2">
    <source>
        <dbReference type="EMBL" id="BDZ49930.1"/>
    </source>
</evidence>
<dbReference type="CDD" id="cd05829">
    <property type="entry name" value="Sortase_F"/>
    <property type="match status" value="1"/>
</dbReference>
<dbReference type="Pfam" id="PF04203">
    <property type="entry name" value="Sortase"/>
    <property type="match status" value="1"/>
</dbReference>
<dbReference type="InterPro" id="IPR042001">
    <property type="entry name" value="Sortase_F"/>
</dbReference>
<dbReference type="Proteomes" id="UP001321486">
    <property type="component" value="Chromosome"/>
</dbReference>
<protein>
    <recommendedName>
        <fullName evidence="4">Class F sortase</fullName>
    </recommendedName>
</protein>
<evidence type="ECO:0000256" key="1">
    <source>
        <dbReference type="ARBA" id="ARBA00022801"/>
    </source>
</evidence>
<dbReference type="SUPFAM" id="SSF63817">
    <property type="entry name" value="Sortase"/>
    <property type="match status" value="1"/>
</dbReference>
<evidence type="ECO:0008006" key="4">
    <source>
        <dbReference type="Google" id="ProtNLM"/>
    </source>
</evidence>
<dbReference type="EMBL" id="AP027732">
    <property type="protein sequence ID" value="BDZ49930.1"/>
    <property type="molecule type" value="Genomic_DNA"/>
</dbReference>
<evidence type="ECO:0000313" key="3">
    <source>
        <dbReference type="Proteomes" id="UP001321486"/>
    </source>
</evidence>
<dbReference type="Gene3D" id="2.40.260.10">
    <property type="entry name" value="Sortase"/>
    <property type="match status" value="1"/>
</dbReference>
<gene>
    <name evidence="2" type="ORF">GCM10025867_21710</name>
</gene>
<proteinExistence type="predicted"/>
<keyword evidence="3" id="KW-1185">Reference proteome</keyword>